<proteinExistence type="predicted"/>
<accession>A0ACB7P8D9</accession>
<reference evidence="1 2" key="1">
    <citation type="journal article" date="2021" name="Nat. Commun.">
        <title>Genetic determinants of endophytism in the Arabidopsis root mycobiome.</title>
        <authorList>
            <person name="Mesny F."/>
            <person name="Miyauchi S."/>
            <person name="Thiergart T."/>
            <person name="Pickel B."/>
            <person name="Atanasova L."/>
            <person name="Karlsson M."/>
            <person name="Huettel B."/>
            <person name="Barry K.W."/>
            <person name="Haridas S."/>
            <person name="Chen C."/>
            <person name="Bauer D."/>
            <person name="Andreopoulos W."/>
            <person name="Pangilinan J."/>
            <person name="LaButti K."/>
            <person name="Riley R."/>
            <person name="Lipzen A."/>
            <person name="Clum A."/>
            <person name="Drula E."/>
            <person name="Henrissat B."/>
            <person name="Kohler A."/>
            <person name="Grigoriev I.V."/>
            <person name="Martin F.M."/>
            <person name="Hacquard S."/>
        </authorList>
    </citation>
    <scope>NUCLEOTIDE SEQUENCE [LARGE SCALE GENOMIC DNA]</scope>
    <source>
        <strain evidence="1 2">MPI-SDFR-AT-0079</strain>
    </source>
</reference>
<dbReference type="EMBL" id="JAGIZQ010000004">
    <property type="protein sequence ID" value="KAH6632585.1"/>
    <property type="molecule type" value="Genomic_DNA"/>
</dbReference>
<gene>
    <name evidence="1" type="ORF">F5144DRAFT_255614</name>
</gene>
<evidence type="ECO:0000313" key="2">
    <source>
        <dbReference type="Proteomes" id="UP000724584"/>
    </source>
</evidence>
<keyword evidence="2" id="KW-1185">Reference proteome</keyword>
<evidence type="ECO:0000313" key="1">
    <source>
        <dbReference type="EMBL" id="KAH6632585.1"/>
    </source>
</evidence>
<dbReference type="Proteomes" id="UP000724584">
    <property type="component" value="Unassembled WGS sequence"/>
</dbReference>
<name>A0ACB7P8D9_9PEZI</name>
<sequence length="177" mass="20192">MPLKRRNGRHWGPLNERGYGGSVLYAVGDESWVTGAGCVFRIPLFLLFPRLRVSLPRCLLLAGTVYGLLDCEQYCVDIVFMYTDDSYGMGIKTGVSMIIMPIHRAKVVRHRTPRHPLRTWCCGSLRQDRRAGENWRIGESGWSNYSYFSMNPSPFRRLAGLLGSWGEAQRRSPYSLT</sequence>
<protein>
    <submittedName>
        <fullName evidence="1">Uncharacterized protein</fullName>
    </submittedName>
</protein>
<comment type="caution">
    <text evidence="1">The sequence shown here is derived from an EMBL/GenBank/DDBJ whole genome shotgun (WGS) entry which is preliminary data.</text>
</comment>
<organism evidence="1 2">
    <name type="scientific">Chaetomium tenue</name>
    <dbReference type="NCBI Taxonomy" id="1854479"/>
    <lineage>
        <taxon>Eukaryota</taxon>
        <taxon>Fungi</taxon>
        <taxon>Dikarya</taxon>
        <taxon>Ascomycota</taxon>
        <taxon>Pezizomycotina</taxon>
        <taxon>Sordariomycetes</taxon>
        <taxon>Sordariomycetidae</taxon>
        <taxon>Sordariales</taxon>
        <taxon>Chaetomiaceae</taxon>
        <taxon>Chaetomium</taxon>
    </lineage>
</organism>